<accession>A0A7V3ZI15</accession>
<keyword evidence="1" id="KW-0175">Coiled coil</keyword>
<proteinExistence type="predicted"/>
<sequence>MKDLLEKLYFPFEWGRETLFYFYYFQKGEEEKLIKSFKYYKAFKNQISQKEDELNKLVKKLKEIKDLREKILLKARIPEEINDVSLIIDDIRKLINKLEIILPEDIVPPEKESLSYENFLWETLSFYLKMTKFITFAINFEKIPKLSERFKGEKIYEYNIPYKIESEKTFLQNLILAICGIPVFEEIEFSLLNSISSKEDKIPESLEIKEDVFIFHK</sequence>
<gene>
    <name evidence="2" type="ORF">ENU78_02785</name>
</gene>
<reference evidence="2" key="1">
    <citation type="journal article" date="2020" name="mSystems">
        <title>Genome- and Community-Level Interaction Insights into Carbon Utilization and Element Cycling Functions of Hydrothermarchaeota in Hydrothermal Sediment.</title>
        <authorList>
            <person name="Zhou Z."/>
            <person name="Liu Y."/>
            <person name="Xu W."/>
            <person name="Pan J."/>
            <person name="Luo Z.H."/>
            <person name="Li M."/>
        </authorList>
    </citation>
    <scope>NUCLEOTIDE SEQUENCE [LARGE SCALE GENOMIC DNA]</scope>
    <source>
        <strain evidence="2">SpSt-70</strain>
    </source>
</reference>
<dbReference type="AlphaFoldDB" id="A0A7V3ZI15"/>
<evidence type="ECO:0000256" key="1">
    <source>
        <dbReference type="SAM" id="Coils"/>
    </source>
</evidence>
<name>A0A7V3ZI15_DICTH</name>
<feature type="coiled-coil region" evidence="1">
    <location>
        <begin position="40"/>
        <end position="74"/>
    </location>
</feature>
<dbReference type="OMA" id="YENFLWE"/>
<protein>
    <submittedName>
        <fullName evidence="2">DNA repair protein Rad50</fullName>
    </submittedName>
</protein>
<evidence type="ECO:0000313" key="2">
    <source>
        <dbReference type="EMBL" id="HGK23367.1"/>
    </source>
</evidence>
<organism evidence="2">
    <name type="scientific">Dictyoglomus thermophilum</name>
    <dbReference type="NCBI Taxonomy" id="14"/>
    <lineage>
        <taxon>Bacteria</taxon>
        <taxon>Pseudomonadati</taxon>
        <taxon>Dictyoglomota</taxon>
        <taxon>Dictyoglomia</taxon>
        <taxon>Dictyoglomales</taxon>
        <taxon>Dictyoglomaceae</taxon>
        <taxon>Dictyoglomus</taxon>
    </lineage>
</organism>
<dbReference type="EMBL" id="DTDV01000007">
    <property type="protein sequence ID" value="HGK23367.1"/>
    <property type="molecule type" value="Genomic_DNA"/>
</dbReference>
<comment type="caution">
    <text evidence="2">The sequence shown here is derived from an EMBL/GenBank/DDBJ whole genome shotgun (WGS) entry which is preliminary data.</text>
</comment>